<gene>
    <name evidence="4" type="primary">LOC106168172</name>
</gene>
<evidence type="ECO:0000313" key="4">
    <source>
        <dbReference type="RefSeq" id="XP_013402584.1"/>
    </source>
</evidence>
<dbReference type="InterPro" id="IPR011029">
    <property type="entry name" value="DEATH-like_dom_sf"/>
</dbReference>
<reference evidence="4" key="1">
    <citation type="submission" date="2025-08" db="UniProtKB">
        <authorList>
            <consortium name="RefSeq"/>
        </authorList>
    </citation>
    <scope>IDENTIFICATION</scope>
    <source>
        <tissue evidence="4">Gonads</tissue>
    </source>
</reference>
<dbReference type="RefSeq" id="XP_013402584.1">
    <property type="nucleotide sequence ID" value="XM_013547130.1"/>
</dbReference>
<feature type="region of interest" description="Disordered" evidence="1">
    <location>
        <begin position="122"/>
        <end position="145"/>
    </location>
</feature>
<organism evidence="3 4">
    <name type="scientific">Lingula anatina</name>
    <name type="common">Brachiopod</name>
    <name type="synonym">Lingula unguis</name>
    <dbReference type="NCBI Taxonomy" id="7574"/>
    <lineage>
        <taxon>Eukaryota</taxon>
        <taxon>Metazoa</taxon>
        <taxon>Spiralia</taxon>
        <taxon>Lophotrochozoa</taxon>
        <taxon>Brachiopoda</taxon>
        <taxon>Linguliformea</taxon>
        <taxon>Lingulata</taxon>
        <taxon>Lingulida</taxon>
        <taxon>Linguloidea</taxon>
        <taxon>Lingulidae</taxon>
        <taxon>Lingula</taxon>
    </lineage>
</organism>
<evidence type="ECO:0000259" key="2">
    <source>
        <dbReference type="PROSITE" id="PS50209"/>
    </source>
</evidence>
<dbReference type="InParanoid" id="A0A1S3IYG2"/>
<sequence>MTAARPSTSTDWVVCLERSREILQTSKLSVDILLEPLVSNDVVTTEEAANVKQLSVVAPAREKIDSILDLLVLKEFSASEIFFQTIKVHEPWIIDRLQLEGIPVSQFLECDDLTSEVDKLKVTESETSDNTAPPRPQTVSELEQEENWDKLPQLWFRATELQFGEGVPVVPLVQVFFDSIFPEVTNDLVAKYVKQSVHTDGRLTVERQFGTYENFVNETRGAVGIVTMKKLPEAQESEAIIQIYECFRS</sequence>
<dbReference type="SUPFAM" id="SSF47986">
    <property type="entry name" value="DEATH domain"/>
    <property type="match status" value="1"/>
</dbReference>
<keyword evidence="3" id="KW-1185">Reference proteome</keyword>
<dbReference type="GeneID" id="106168172"/>
<dbReference type="InterPro" id="IPR001315">
    <property type="entry name" value="CARD"/>
</dbReference>
<evidence type="ECO:0000313" key="3">
    <source>
        <dbReference type="Proteomes" id="UP000085678"/>
    </source>
</evidence>
<dbReference type="Proteomes" id="UP000085678">
    <property type="component" value="Unplaced"/>
</dbReference>
<evidence type="ECO:0000256" key="1">
    <source>
        <dbReference type="SAM" id="MobiDB-lite"/>
    </source>
</evidence>
<accession>A0A1S3IYG2</accession>
<dbReference type="Gene3D" id="1.10.533.10">
    <property type="entry name" value="Death Domain, Fas"/>
    <property type="match status" value="1"/>
</dbReference>
<dbReference type="PROSITE" id="PS50209">
    <property type="entry name" value="CARD"/>
    <property type="match status" value="1"/>
</dbReference>
<feature type="domain" description="CARD" evidence="2">
    <location>
        <begin position="16"/>
        <end position="87"/>
    </location>
</feature>
<protein>
    <submittedName>
        <fullName evidence="4">Uncharacterized protein LOC106168172</fullName>
    </submittedName>
</protein>
<dbReference type="KEGG" id="lak:106168172"/>
<dbReference type="AlphaFoldDB" id="A0A1S3IYG2"/>
<name>A0A1S3IYG2_LINAN</name>
<proteinExistence type="predicted"/>
<dbReference type="GO" id="GO:0042981">
    <property type="term" value="P:regulation of apoptotic process"/>
    <property type="evidence" value="ECO:0007669"/>
    <property type="project" value="InterPro"/>
</dbReference>